<organism evidence="2">
    <name type="scientific">Opuntia streptacantha</name>
    <name type="common">Prickly pear cactus</name>
    <name type="synonym">Opuntia cardona</name>
    <dbReference type="NCBI Taxonomy" id="393608"/>
    <lineage>
        <taxon>Eukaryota</taxon>
        <taxon>Viridiplantae</taxon>
        <taxon>Streptophyta</taxon>
        <taxon>Embryophyta</taxon>
        <taxon>Tracheophyta</taxon>
        <taxon>Spermatophyta</taxon>
        <taxon>Magnoliopsida</taxon>
        <taxon>eudicotyledons</taxon>
        <taxon>Gunneridae</taxon>
        <taxon>Pentapetalae</taxon>
        <taxon>Caryophyllales</taxon>
        <taxon>Cactineae</taxon>
        <taxon>Cactaceae</taxon>
        <taxon>Opuntioideae</taxon>
        <taxon>Opuntia</taxon>
    </lineage>
</organism>
<reference evidence="2" key="2">
    <citation type="submission" date="2020-07" db="EMBL/GenBank/DDBJ databases">
        <authorList>
            <person name="Vera ALvarez R."/>
            <person name="Arias-Moreno D.M."/>
            <person name="Jimenez-Jacinto V."/>
            <person name="Jimenez-Bremont J.F."/>
            <person name="Swaminathan K."/>
            <person name="Moose S.P."/>
            <person name="Guerrero-Gonzalez M.L."/>
            <person name="Marino-Ramirez L."/>
            <person name="Landsman D."/>
            <person name="Rodriguez-Kessler M."/>
            <person name="Delgado-Sanchez P."/>
        </authorList>
    </citation>
    <scope>NUCLEOTIDE SEQUENCE</scope>
    <source>
        <tissue evidence="2">Cladode</tissue>
    </source>
</reference>
<keyword evidence="1" id="KW-0732">Signal</keyword>
<dbReference type="EMBL" id="GISG01222214">
    <property type="protein sequence ID" value="MBA4663936.1"/>
    <property type="molecule type" value="Transcribed_RNA"/>
</dbReference>
<protein>
    <submittedName>
        <fullName evidence="2">Uncharacterized protein</fullName>
    </submittedName>
</protein>
<dbReference type="AlphaFoldDB" id="A0A7C9ACQ0"/>
<name>A0A7C9ACQ0_OPUST</name>
<sequence length="101" mass="12003">MLHCIIFWSRRDAWCSLSLTTLKLLISRRNFLVQWEHTMFHISHHKNIMTFAQNLVNTMARWSMKMSPTSISLYLVSLRGVLVSRLLGLHSCHHYAFSEQW</sequence>
<accession>A0A7C9ACQ0</accession>
<proteinExistence type="predicted"/>
<reference evidence="2" key="1">
    <citation type="journal article" date="2013" name="J. Plant Res.">
        <title>Effect of fungi and light on seed germination of three Opuntia species from semiarid lands of central Mexico.</title>
        <authorList>
            <person name="Delgado-Sanchez P."/>
            <person name="Jimenez-Bremont J.F."/>
            <person name="Guerrero-Gonzalez Mde L."/>
            <person name="Flores J."/>
        </authorList>
    </citation>
    <scope>NUCLEOTIDE SEQUENCE</scope>
    <source>
        <tissue evidence="2">Cladode</tissue>
    </source>
</reference>
<feature type="signal peptide" evidence="1">
    <location>
        <begin position="1"/>
        <end position="18"/>
    </location>
</feature>
<feature type="chain" id="PRO_5028324281" evidence="1">
    <location>
        <begin position="19"/>
        <end position="101"/>
    </location>
</feature>
<evidence type="ECO:0000256" key="1">
    <source>
        <dbReference type="SAM" id="SignalP"/>
    </source>
</evidence>
<evidence type="ECO:0000313" key="2">
    <source>
        <dbReference type="EMBL" id="MBA4663936.1"/>
    </source>
</evidence>